<gene>
    <name evidence="2" type="ORF">C5167_002218</name>
</gene>
<dbReference type="Proteomes" id="UP000316621">
    <property type="component" value="Chromosome 9"/>
</dbReference>
<evidence type="ECO:0000313" key="2">
    <source>
        <dbReference type="EMBL" id="RZC78026.1"/>
    </source>
</evidence>
<dbReference type="EMBL" id="CM010723">
    <property type="protein sequence ID" value="RZC78026.1"/>
    <property type="molecule type" value="Genomic_DNA"/>
</dbReference>
<sequence>MATNKVESEVYEYGKQNTSGSVRSTIGNVEGPELADWGGPEDSENVISYWNFNFVIYGVLIGGSMKFGIQVMYISEK</sequence>
<name>A0A4Y7KYP7_PAPSO</name>
<keyword evidence="1" id="KW-0812">Transmembrane</keyword>
<dbReference type="Gramene" id="RZC78026">
    <property type="protein sequence ID" value="RZC78026"/>
    <property type="gene ID" value="C5167_002218"/>
</dbReference>
<accession>A0A4Y7KYP7</accession>
<proteinExistence type="predicted"/>
<keyword evidence="3" id="KW-1185">Reference proteome</keyword>
<organism evidence="2 3">
    <name type="scientific">Papaver somniferum</name>
    <name type="common">Opium poppy</name>
    <dbReference type="NCBI Taxonomy" id="3469"/>
    <lineage>
        <taxon>Eukaryota</taxon>
        <taxon>Viridiplantae</taxon>
        <taxon>Streptophyta</taxon>
        <taxon>Embryophyta</taxon>
        <taxon>Tracheophyta</taxon>
        <taxon>Spermatophyta</taxon>
        <taxon>Magnoliopsida</taxon>
        <taxon>Ranunculales</taxon>
        <taxon>Papaveraceae</taxon>
        <taxon>Papaveroideae</taxon>
        <taxon>Papaver</taxon>
    </lineage>
</organism>
<dbReference type="AlphaFoldDB" id="A0A4Y7KYP7"/>
<keyword evidence="1" id="KW-0472">Membrane</keyword>
<keyword evidence="1" id="KW-1133">Transmembrane helix</keyword>
<evidence type="ECO:0000313" key="3">
    <source>
        <dbReference type="Proteomes" id="UP000316621"/>
    </source>
</evidence>
<protein>
    <submittedName>
        <fullName evidence="2">Uncharacterized protein</fullName>
    </submittedName>
</protein>
<feature type="transmembrane region" description="Helical" evidence="1">
    <location>
        <begin position="54"/>
        <end position="74"/>
    </location>
</feature>
<reference evidence="2 3" key="1">
    <citation type="journal article" date="2018" name="Science">
        <title>The opium poppy genome and morphinan production.</title>
        <authorList>
            <person name="Guo L."/>
            <person name="Winzer T."/>
            <person name="Yang X."/>
            <person name="Li Y."/>
            <person name="Ning Z."/>
            <person name="He Z."/>
            <person name="Teodor R."/>
            <person name="Lu Y."/>
            <person name="Bowser T.A."/>
            <person name="Graham I.A."/>
            <person name="Ye K."/>
        </authorList>
    </citation>
    <scope>NUCLEOTIDE SEQUENCE [LARGE SCALE GENOMIC DNA]</scope>
    <source>
        <strain evidence="3">cv. HN1</strain>
        <tissue evidence="2">Leaves</tissue>
    </source>
</reference>
<evidence type="ECO:0000256" key="1">
    <source>
        <dbReference type="SAM" id="Phobius"/>
    </source>
</evidence>